<dbReference type="SMART" id="SM00382">
    <property type="entry name" value="AAA"/>
    <property type="match status" value="1"/>
</dbReference>
<dbReference type="Gene3D" id="3.30.300.180">
    <property type="match status" value="1"/>
</dbReference>
<evidence type="ECO:0000256" key="10">
    <source>
        <dbReference type="RuleBase" id="RU000577"/>
    </source>
</evidence>
<evidence type="ECO:0000256" key="3">
    <source>
        <dbReference type="ARBA" id="ARBA00022705"/>
    </source>
</evidence>
<dbReference type="SUPFAM" id="SSF52540">
    <property type="entry name" value="P-loop containing nucleoside triphosphate hydrolases"/>
    <property type="match status" value="1"/>
</dbReference>
<keyword evidence="3 8" id="KW-0235">DNA replication</keyword>
<keyword evidence="5 8" id="KW-0067">ATP-binding</keyword>
<dbReference type="CDD" id="cd06571">
    <property type="entry name" value="Bac_DnaA_C"/>
    <property type="match status" value="1"/>
</dbReference>
<dbReference type="RefSeq" id="WP_270041247.1">
    <property type="nucleotide sequence ID" value="NZ_JAPDOD010000015.1"/>
</dbReference>
<evidence type="ECO:0000259" key="13">
    <source>
        <dbReference type="SMART" id="SM00760"/>
    </source>
</evidence>
<evidence type="ECO:0000256" key="8">
    <source>
        <dbReference type="HAMAP-Rule" id="MF_00377"/>
    </source>
</evidence>
<dbReference type="InterPro" id="IPR001957">
    <property type="entry name" value="Chromosome_initiator_DnaA"/>
</dbReference>
<feature type="domain" description="Chromosomal replication initiator DnaA C-terminal" evidence="13">
    <location>
        <begin position="349"/>
        <end position="418"/>
    </location>
</feature>
<comment type="function">
    <text evidence="8 10">Plays an essential role in the initiation and regulation of chromosomal replication. ATP-DnaA binds to the origin of replication (oriC) to initiate formation of the DNA replication initiation complex once per cell cycle. Binds the DnaA box (a 9 base pair repeat at the origin) and separates the double-stranded (ds)DNA. Forms a right-handed helical filament on oriC DNA; dsDNA binds to the exterior of the filament while single-stranded (ss)DNA is stabiized in the filament's interior. The ATP-DnaA-oriC complex binds and stabilizes one strand of the AT-rich DNA unwinding element (DUE), permitting loading of DNA polymerase. After initiation quickly degrades to an ADP-DnaA complex that is not apt for DNA replication. Binds acidic phospholipids.</text>
</comment>
<comment type="domain">
    <text evidence="8">Domain I is involved in oligomerization and binding regulators, domain II is flexibile and of varying length in different bacteria, domain III forms the AAA+ region, while domain IV binds dsDNA.</text>
</comment>
<feature type="region of interest" description="Domain I, interacts with DnaA modulators" evidence="8">
    <location>
        <begin position="1"/>
        <end position="95"/>
    </location>
</feature>
<evidence type="ECO:0000313" key="15">
    <source>
        <dbReference type="Proteomes" id="UP001149140"/>
    </source>
</evidence>
<dbReference type="PANTHER" id="PTHR30050">
    <property type="entry name" value="CHROMOSOMAL REPLICATION INITIATOR PROTEIN DNAA"/>
    <property type="match status" value="1"/>
</dbReference>
<evidence type="ECO:0000259" key="12">
    <source>
        <dbReference type="SMART" id="SM00382"/>
    </source>
</evidence>
<evidence type="ECO:0000256" key="2">
    <source>
        <dbReference type="ARBA" id="ARBA00022490"/>
    </source>
</evidence>
<comment type="subunit">
    <text evidence="8">Oligomerizes as a right-handed, spiral filament on DNA at oriC.</text>
</comment>
<dbReference type="Pfam" id="PF00308">
    <property type="entry name" value="Bac_DnaA"/>
    <property type="match status" value="1"/>
</dbReference>
<dbReference type="GO" id="GO:0005737">
    <property type="term" value="C:cytoplasm"/>
    <property type="evidence" value="ECO:0007669"/>
    <property type="project" value="UniProtKB-SubCell"/>
</dbReference>
<evidence type="ECO:0000256" key="9">
    <source>
        <dbReference type="NCBIfam" id="TIGR00362"/>
    </source>
</evidence>
<dbReference type="GO" id="GO:0003688">
    <property type="term" value="F:DNA replication origin binding"/>
    <property type="evidence" value="ECO:0007669"/>
    <property type="project" value="UniProtKB-UniRule"/>
</dbReference>
<evidence type="ECO:0000256" key="4">
    <source>
        <dbReference type="ARBA" id="ARBA00022741"/>
    </source>
</evidence>
<feature type="binding site" evidence="8">
    <location>
        <position position="147"/>
    </location>
    <ligand>
        <name>ATP</name>
        <dbReference type="ChEBI" id="CHEBI:30616"/>
    </ligand>
</feature>
<name>A0A9X3MTB0_9ACTN</name>
<gene>
    <name evidence="8 14" type="primary">dnaA</name>
    <name evidence="14" type="ORF">OM076_17185</name>
</gene>
<dbReference type="InterPro" id="IPR038454">
    <property type="entry name" value="DnaA_N_sf"/>
</dbReference>
<dbReference type="GO" id="GO:0008289">
    <property type="term" value="F:lipid binding"/>
    <property type="evidence" value="ECO:0007669"/>
    <property type="project" value="UniProtKB-KW"/>
</dbReference>
<dbReference type="Gene3D" id="1.10.8.60">
    <property type="match status" value="1"/>
</dbReference>
<dbReference type="InterPro" id="IPR024633">
    <property type="entry name" value="DnaA_N_dom"/>
</dbReference>
<evidence type="ECO:0000256" key="6">
    <source>
        <dbReference type="ARBA" id="ARBA00023121"/>
    </source>
</evidence>
<dbReference type="GO" id="GO:0006270">
    <property type="term" value="P:DNA replication initiation"/>
    <property type="evidence" value="ECO:0007669"/>
    <property type="project" value="UniProtKB-UniRule"/>
</dbReference>
<comment type="subcellular location">
    <subcellularLocation>
        <location evidence="8">Cytoplasm</location>
    </subcellularLocation>
</comment>
<dbReference type="Proteomes" id="UP001149140">
    <property type="component" value="Unassembled WGS sequence"/>
</dbReference>
<comment type="caution">
    <text evidence="8">Lacks conserved residue(s) required for the propagation of feature annotation.</text>
</comment>
<evidence type="ECO:0000256" key="1">
    <source>
        <dbReference type="ARBA" id="ARBA00006583"/>
    </source>
</evidence>
<comment type="caution">
    <text evidence="14">The sequence shown here is derived from an EMBL/GenBank/DDBJ whole genome shotgun (WGS) entry which is preliminary data.</text>
</comment>
<dbReference type="EMBL" id="JAPDOD010000015">
    <property type="protein sequence ID" value="MDA0162012.1"/>
    <property type="molecule type" value="Genomic_DNA"/>
</dbReference>
<dbReference type="Gene3D" id="1.10.1750.10">
    <property type="match status" value="1"/>
</dbReference>
<dbReference type="HAMAP" id="MF_00377">
    <property type="entry name" value="DnaA_bact"/>
    <property type="match status" value="1"/>
</dbReference>
<dbReference type="CDD" id="cd00009">
    <property type="entry name" value="AAA"/>
    <property type="match status" value="1"/>
</dbReference>
<keyword evidence="7 8" id="KW-0238">DNA-binding</keyword>
<dbReference type="InterPro" id="IPR010921">
    <property type="entry name" value="Trp_repressor/repl_initiator"/>
</dbReference>
<keyword evidence="15" id="KW-1185">Reference proteome</keyword>
<proteinExistence type="inferred from homology"/>
<keyword evidence="4 8" id="KW-0547">Nucleotide-binding</keyword>
<evidence type="ECO:0000256" key="11">
    <source>
        <dbReference type="RuleBase" id="RU004227"/>
    </source>
</evidence>
<dbReference type="GO" id="GO:0005524">
    <property type="term" value="F:ATP binding"/>
    <property type="evidence" value="ECO:0007669"/>
    <property type="project" value="UniProtKB-UniRule"/>
</dbReference>
<dbReference type="Pfam" id="PF08299">
    <property type="entry name" value="Bac_DnaA_C"/>
    <property type="match status" value="1"/>
</dbReference>
<feature type="binding site" evidence="8">
    <location>
        <position position="149"/>
    </location>
    <ligand>
        <name>ATP</name>
        <dbReference type="ChEBI" id="CHEBI:30616"/>
    </ligand>
</feature>
<keyword evidence="6 8" id="KW-0446">Lipid-binding</keyword>
<evidence type="ECO:0000313" key="14">
    <source>
        <dbReference type="EMBL" id="MDA0162012.1"/>
    </source>
</evidence>
<dbReference type="InterPro" id="IPR013317">
    <property type="entry name" value="DnaA_dom"/>
</dbReference>
<dbReference type="SUPFAM" id="SSF48295">
    <property type="entry name" value="TrpR-like"/>
    <property type="match status" value="1"/>
</dbReference>
<dbReference type="AlphaFoldDB" id="A0A9X3MTB0"/>
<feature type="binding site" evidence="8">
    <location>
        <position position="151"/>
    </location>
    <ligand>
        <name>ATP</name>
        <dbReference type="ChEBI" id="CHEBI:30616"/>
    </ligand>
</feature>
<dbReference type="FunFam" id="3.40.50.300:FF:000668">
    <property type="entry name" value="Chromosomal replication initiator protein DnaA"/>
    <property type="match status" value="1"/>
</dbReference>
<accession>A0A9X3MTB0</accession>
<dbReference type="InterPro" id="IPR013159">
    <property type="entry name" value="DnaA_C"/>
</dbReference>
<feature type="binding site" evidence="8">
    <location>
        <position position="150"/>
    </location>
    <ligand>
        <name>ATP</name>
        <dbReference type="ChEBI" id="CHEBI:30616"/>
    </ligand>
</feature>
<keyword evidence="2 8" id="KW-0963">Cytoplasm</keyword>
<evidence type="ECO:0000256" key="5">
    <source>
        <dbReference type="ARBA" id="ARBA00022840"/>
    </source>
</evidence>
<organism evidence="14 15">
    <name type="scientific">Solirubrobacter ginsenosidimutans</name>
    <dbReference type="NCBI Taxonomy" id="490573"/>
    <lineage>
        <taxon>Bacteria</taxon>
        <taxon>Bacillati</taxon>
        <taxon>Actinomycetota</taxon>
        <taxon>Thermoleophilia</taxon>
        <taxon>Solirubrobacterales</taxon>
        <taxon>Solirubrobacteraceae</taxon>
        <taxon>Solirubrobacter</taxon>
    </lineage>
</organism>
<feature type="region of interest" description="Domain IV, binds dsDNA" evidence="8">
    <location>
        <begin position="321"/>
        <end position="442"/>
    </location>
</feature>
<comment type="similarity">
    <text evidence="1 8 11">Belongs to the DnaA family.</text>
</comment>
<protein>
    <recommendedName>
        <fullName evidence="8 9">Chromosomal replication initiator protein DnaA</fullName>
    </recommendedName>
</protein>
<dbReference type="PRINTS" id="PR00051">
    <property type="entry name" value="DNAA"/>
</dbReference>
<dbReference type="Gene3D" id="3.40.50.300">
    <property type="entry name" value="P-loop containing nucleotide triphosphate hydrolases"/>
    <property type="match status" value="1"/>
</dbReference>
<dbReference type="GO" id="GO:0005886">
    <property type="term" value="C:plasma membrane"/>
    <property type="evidence" value="ECO:0007669"/>
    <property type="project" value="TreeGrafter"/>
</dbReference>
<dbReference type="PANTHER" id="PTHR30050:SF2">
    <property type="entry name" value="CHROMOSOMAL REPLICATION INITIATOR PROTEIN DNAA"/>
    <property type="match status" value="1"/>
</dbReference>
<dbReference type="InterPro" id="IPR027417">
    <property type="entry name" value="P-loop_NTPase"/>
</dbReference>
<feature type="domain" description="AAA+ ATPase" evidence="12">
    <location>
        <begin position="136"/>
        <end position="264"/>
    </location>
</feature>
<reference evidence="14" key="1">
    <citation type="submission" date="2022-10" db="EMBL/GenBank/DDBJ databases">
        <title>The WGS of Solirubrobacter ginsenosidimutans DSM 21036.</title>
        <authorList>
            <person name="Jiang Z."/>
        </authorList>
    </citation>
    <scope>NUCLEOTIDE SEQUENCE</scope>
    <source>
        <strain evidence="14">DSM 21036</strain>
    </source>
</reference>
<dbReference type="NCBIfam" id="TIGR00362">
    <property type="entry name" value="DnaA"/>
    <property type="match status" value="1"/>
</dbReference>
<dbReference type="InterPro" id="IPR020591">
    <property type="entry name" value="Chromosome_initiator_DnaA-like"/>
</dbReference>
<evidence type="ECO:0000256" key="7">
    <source>
        <dbReference type="ARBA" id="ARBA00023125"/>
    </source>
</evidence>
<sequence length="442" mass="49025">MSDPDPATIWHRFRTEAQRAVSESTWHIWLERVGFRELAGTTLVLEAPDDVRSWVETRFTRLLNALAETVIGPGARVDIVGPQEQVEIERPRPEAQRAQIAQELNPRLTFDQFVIGDCNRLAHAAALAVAEMPGLAYNPLFICGPPGLGKTHLLHSIANYVHEHGAGLTARYTTVEAFTDHFVGALKDGGMEAFKAAYRGVDVLLVDDVQFLQSRAKTEQEFFHTFNALHQAGAQLVLTSDRPPRDLEALEDRLRERFEAGLVCDVKPPERATRLTVLRKRVAQDDVGDIDPQALELIADRVATNLRALEGALIRVVAFGSLTGRPVTPELANEVLDGLYPQLKPKVRSVKEIQEQTCAAFGITMDDLLSSTRTQPVAFARQVAMYLSRELTDVSLPAIGRAFGNRNHTTVMHACKRTAERIATDKDAYEAVRKLTRELGGE</sequence>
<dbReference type="InterPro" id="IPR003593">
    <property type="entry name" value="AAA+_ATPase"/>
</dbReference>
<dbReference type="GO" id="GO:0006275">
    <property type="term" value="P:regulation of DNA replication"/>
    <property type="evidence" value="ECO:0007669"/>
    <property type="project" value="UniProtKB-UniRule"/>
</dbReference>
<dbReference type="SMART" id="SM00760">
    <property type="entry name" value="Bac_DnaA_C"/>
    <property type="match status" value="1"/>
</dbReference>
<dbReference type="Pfam" id="PF11638">
    <property type="entry name" value="DnaA_N"/>
    <property type="match status" value="1"/>
</dbReference>